<name>A0A1G2K534_9BACT</name>
<dbReference type="InterPro" id="IPR033704">
    <property type="entry name" value="dUTPase_trimeric"/>
</dbReference>
<dbReference type="Proteomes" id="UP000177152">
    <property type="component" value="Unassembled WGS sequence"/>
</dbReference>
<dbReference type="CDD" id="cd07557">
    <property type="entry name" value="trimeric_dUTPase"/>
    <property type="match status" value="1"/>
</dbReference>
<dbReference type="InterPro" id="IPR036157">
    <property type="entry name" value="dUTPase-like_sf"/>
</dbReference>
<keyword evidence="2" id="KW-0546">Nucleotide metabolism</keyword>
<evidence type="ECO:0000313" key="4">
    <source>
        <dbReference type="Proteomes" id="UP000177152"/>
    </source>
</evidence>
<proteinExistence type="predicted"/>
<dbReference type="InterPro" id="IPR011962">
    <property type="entry name" value="dCTP_deaminase"/>
</dbReference>
<dbReference type="PANTHER" id="PTHR42680">
    <property type="entry name" value="DCTP DEAMINASE"/>
    <property type="match status" value="1"/>
</dbReference>
<dbReference type="GO" id="GO:0008829">
    <property type="term" value="F:dCTP deaminase activity"/>
    <property type="evidence" value="ECO:0007669"/>
    <property type="project" value="InterPro"/>
</dbReference>
<dbReference type="Pfam" id="PF22769">
    <property type="entry name" value="DCD"/>
    <property type="match status" value="1"/>
</dbReference>
<protein>
    <submittedName>
        <fullName evidence="3">Uncharacterized protein</fullName>
    </submittedName>
</protein>
<gene>
    <name evidence="3" type="ORF">A2633_05685</name>
</gene>
<comment type="caution">
    <text evidence="3">The sequence shown here is derived from an EMBL/GenBank/DDBJ whole genome shotgun (WGS) entry which is preliminary data.</text>
</comment>
<reference evidence="3 4" key="1">
    <citation type="journal article" date="2016" name="Nat. Commun.">
        <title>Thousands of microbial genomes shed light on interconnected biogeochemical processes in an aquifer system.</title>
        <authorList>
            <person name="Anantharaman K."/>
            <person name="Brown C.T."/>
            <person name="Hug L.A."/>
            <person name="Sharon I."/>
            <person name="Castelle C.J."/>
            <person name="Probst A.J."/>
            <person name="Thomas B.C."/>
            <person name="Singh A."/>
            <person name="Wilkins M.J."/>
            <person name="Karaoz U."/>
            <person name="Brodie E.L."/>
            <person name="Williams K.H."/>
            <person name="Hubbard S.S."/>
            <person name="Banfield J.F."/>
        </authorList>
    </citation>
    <scope>NUCLEOTIDE SEQUENCE [LARGE SCALE GENOMIC DNA]</scope>
</reference>
<organism evidence="3 4">
    <name type="scientific">Candidatus Sungbacteria bacterium RIFCSPHIGHO2_01_FULL_47_32</name>
    <dbReference type="NCBI Taxonomy" id="1802264"/>
    <lineage>
        <taxon>Bacteria</taxon>
        <taxon>Candidatus Sungiibacteriota</taxon>
    </lineage>
</organism>
<dbReference type="AlphaFoldDB" id="A0A1G2K534"/>
<dbReference type="GO" id="GO:0006229">
    <property type="term" value="P:dUTP biosynthetic process"/>
    <property type="evidence" value="ECO:0007669"/>
    <property type="project" value="InterPro"/>
</dbReference>
<dbReference type="EMBL" id="MHQC01000039">
    <property type="protein sequence ID" value="OGZ94273.1"/>
    <property type="molecule type" value="Genomic_DNA"/>
</dbReference>
<dbReference type="PANTHER" id="PTHR42680:SF2">
    <property type="entry name" value="DCTP DEAMINASE"/>
    <property type="match status" value="1"/>
</dbReference>
<accession>A0A1G2K534</accession>
<evidence type="ECO:0000256" key="2">
    <source>
        <dbReference type="ARBA" id="ARBA00023080"/>
    </source>
</evidence>
<keyword evidence="1" id="KW-0378">Hydrolase</keyword>
<evidence type="ECO:0000313" key="3">
    <source>
        <dbReference type="EMBL" id="OGZ94273.1"/>
    </source>
</evidence>
<dbReference type="SUPFAM" id="SSF51283">
    <property type="entry name" value="dUTPase-like"/>
    <property type="match status" value="1"/>
</dbReference>
<evidence type="ECO:0000256" key="1">
    <source>
        <dbReference type="ARBA" id="ARBA00022801"/>
    </source>
</evidence>
<sequence>MLLSRDAIVRHMKRGTIVIEPFDDRKLKTTSYDVTLGEWFWREGSPEGGATLHNIYDEDSTKRVWTGPFEAETASDVTKRTGVALKNIKPTEQVILLKPGETVLGHTQEFIGGRDICVGKMYARSSLGRNFIEVCKDAGWGDVGYFNKWTMEITNNSQNFTIPLVVGRRIAQMVFYEVEPLKAATVDYVGEGGKYQRSQDIEEVKASWNPHMMIPQMHKDWEVAR</sequence>
<dbReference type="Gene3D" id="2.70.40.10">
    <property type="match status" value="1"/>
</dbReference>